<keyword evidence="8 13" id="KW-0326">Glycosidase</keyword>
<evidence type="ECO:0000256" key="3">
    <source>
        <dbReference type="ARBA" id="ARBA00007658"/>
    </source>
</evidence>
<comment type="cofactor">
    <cofactor evidence="1 11">
        <name>Ca(2+)</name>
        <dbReference type="ChEBI" id="CHEBI:29108"/>
    </cofactor>
</comment>
<keyword evidence="11" id="KW-0106">Calcium</keyword>
<dbReference type="STRING" id="930990.A0A067MCA4"/>
<dbReference type="GO" id="GO:0005509">
    <property type="term" value="F:calcium ion binding"/>
    <property type="evidence" value="ECO:0007669"/>
    <property type="project" value="InterPro"/>
</dbReference>
<evidence type="ECO:0000256" key="10">
    <source>
        <dbReference type="ARBA" id="ARBA00048605"/>
    </source>
</evidence>
<name>A0A067MCA4_BOTB1</name>
<dbReference type="Gene3D" id="1.50.10.10">
    <property type="match status" value="2"/>
</dbReference>
<evidence type="ECO:0000256" key="8">
    <source>
        <dbReference type="ARBA" id="ARBA00023295"/>
    </source>
</evidence>
<keyword evidence="16" id="KW-1185">Reference proteome</keyword>
<dbReference type="GO" id="GO:0016020">
    <property type="term" value="C:membrane"/>
    <property type="evidence" value="ECO:0007669"/>
    <property type="project" value="InterPro"/>
</dbReference>
<comment type="catalytic activity">
    <reaction evidence="10">
        <text>N(4)-(alpha-D-Man-(1-&gt;2)-alpha-D-Man-(1-&gt;2)-alpha-D-Man-(1-&gt;3)-[alpha-D-Man-(1-&gt;2)-alpha-D-Man-(1-&gt;3)-[alpha-D-Man-(1-&gt;2)-alpha-D-Man-(1-&gt;6)]-alpha-D-Man-(1-&gt;6)]-beta-D-Man-(1-&gt;4)-beta-D-GlcNAc-(1-&gt;4)-beta-D-GlcNAc)-L-asparaginyl-[protein] (N-glucan mannose isomer 9A1,2,3B1,2,3) + 4 H2O = N(4)-(alpha-D-Man-(1-&gt;3)-[alpha-D-Man-(1-&gt;3)-[alpha-D-Man-(1-&gt;6)]-alpha-D-Man-(1-&gt;6)]-beta-D-Man-(1-&gt;4)-beta-D-GlcNAc-(1-&gt;4)-beta-D-GlcNAc)-L-asparaginyl-[protein] (N-glucan mannose isomer 5A1,2) + 4 beta-D-mannose</text>
        <dbReference type="Rhea" id="RHEA:56008"/>
        <dbReference type="Rhea" id="RHEA-COMP:14356"/>
        <dbReference type="Rhea" id="RHEA-COMP:14367"/>
        <dbReference type="ChEBI" id="CHEBI:15377"/>
        <dbReference type="ChEBI" id="CHEBI:28563"/>
        <dbReference type="ChEBI" id="CHEBI:59087"/>
        <dbReference type="ChEBI" id="CHEBI:139493"/>
        <dbReference type="EC" id="3.2.1.113"/>
    </reaction>
</comment>
<dbReference type="GO" id="GO:0005975">
    <property type="term" value="P:carbohydrate metabolic process"/>
    <property type="evidence" value="ECO:0007669"/>
    <property type="project" value="InterPro"/>
</dbReference>
<dbReference type="HOGENOM" id="CLU_003818_0_2_1"/>
<keyword evidence="11" id="KW-0479">Metal-binding</keyword>
<feature type="signal peptide" evidence="14">
    <location>
        <begin position="1"/>
        <end position="20"/>
    </location>
</feature>
<proteinExistence type="inferred from homology"/>
<dbReference type="SUPFAM" id="SSF48225">
    <property type="entry name" value="Seven-hairpin glycosidases"/>
    <property type="match status" value="1"/>
</dbReference>
<dbReference type="EMBL" id="KL198044">
    <property type="protein sequence ID" value="KDQ13363.1"/>
    <property type="molecule type" value="Genomic_DNA"/>
</dbReference>
<evidence type="ECO:0000313" key="15">
    <source>
        <dbReference type="EMBL" id="KDQ13363.1"/>
    </source>
</evidence>
<sequence length="493" mass="53495">MKSASYSAAILLALTKVVLCGNVQLPSAKLAPNLELAQEVKDLFVSVYGDYKKYAFPHDDLLPVSASWTDSRNGWGATVVDSLSTMLLMGLDDLYADALNFTAKIDFSKSKTSSTVSVFETTIRYLGGTLSAYELGGKKDAILIEKAKQVADKMAVAWVGKNEIPYGFVNFSTNKPTIATSNIAEAGTLALEWATLAKYTGNSTYRALAEKALKRIGDNAAPLPGLSVQGIDPSNGNPVGDYILAVDSSIRYLAKNSSVGNHLYLTDYTGGRNRYVSSNLACFHGGNWIMGGKLLDNSTIVDYGLRLADACFNTYSQTATGIGPEVFAYVGSDGGTYTGAGLSTSDLNFYNQVGFYHGFYVYPGGYGYWDMRPEVLESNFYAWRATGDIKYQQRAAAALKSIKTYAKARAGYGGIQNILDAKSSVMDHTESFFLAETLKYLYLTFADPELANLDKWVFNTEAHPLEAPPVSSAFSAAQSPWLPRQLVDFVNQA</sequence>
<dbReference type="EC" id="3.2.1.-" evidence="13"/>
<keyword evidence="4 14" id="KW-0732">Signal</keyword>
<evidence type="ECO:0000256" key="7">
    <source>
        <dbReference type="ARBA" id="ARBA00023180"/>
    </source>
</evidence>
<reference evidence="16" key="1">
    <citation type="journal article" date="2014" name="Proc. Natl. Acad. Sci. U.S.A.">
        <title>Extensive sampling of basidiomycete genomes demonstrates inadequacy of the white-rot/brown-rot paradigm for wood decay fungi.</title>
        <authorList>
            <person name="Riley R."/>
            <person name="Salamov A.A."/>
            <person name="Brown D.W."/>
            <person name="Nagy L.G."/>
            <person name="Floudas D."/>
            <person name="Held B.W."/>
            <person name="Levasseur A."/>
            <person name="Lombard V."/>
            <person name="Morin E."/>
            <person name="Otillar R."/>
            <person name="Lindquist E.A."/>
            <person name="Sun H."/>
            <person name="LaButti K.M."/>
            <person name="Schmutz J."/>
            <person name="Jabbour D."/>
            <person name="Luo H."/>
            <person name="Baker S.E."/>
            <person name="Pisabarro A.G."/>
            <person name="Walton J.D."/>
            <person name="Blanchette R.A."/>
            <person name="Henrissat B."/>
            <person name="Martin F."/>
            <person name="Cullen D."/>
            <person name="Hibbett D.S."/>
            <person name="Grigoriev I.V."/>
        </authorList>
    </citation>
    <scope>NUCLEOTIDE SEQUENCE [LARGE SCALE GENOMIC DNA]</scope>
    <source>
        <strain evidence="16">FD-172 SS1</strain>
    </source>
</reference>
<evidence type="ECO:0000313" key="16">
    <source>
        <dbReference type="Proteomes" id="UP000027195"/>
    </source>
</evidence>
<keyword evidence="6 12" id="KW-1015">Disulfide bond</keyword>
<dbReference type="AlphaFoldDB" id="A0A067MCA4"/>
<dbReference type="PRINTS" id="PR00747">
    <property type="entry name" value="GLYHDRLASE47"/>
</dbReference>
<dbReference type="InterPro" id="IPR012341">
    <property type="entry name" value="6hp_glycosidase-like_sf"/>
</dbReference>
<gene>
    <name evidence="15" type="ORF">BOTBODRAFT_56171</name>
</gene>
<organism evidence="15 16">
    <name type="scientific">Botryobasidium botryosum (strain FD-172 SS1)</name>
    <dbReference type="NCBI Taxonomy" id="930990"/>
    <lineage>
        <taxon>Eukaryota</taxon>
        <taxon>Fungi</taxon>
        <taxon>Dikarya</taxon>
        <taxon>Basidiomycota</taxon>
        <taxon>Agaricomycotina</taxon>
        <taxon>Agaricomycetes</taxon>
        <taxon>Cantharellales</taxon>
        <taxon>Botryobasidiaceae</taxon>
        <taxon>Botryobasidium</taxon>
    </lineage>
</organism>
<evidence type="ECO:0000256" key="4">
    <source>
        <dbReference type="ARBA" id="ARBA00022729"/>
    </source>
</evidence>
<dbReference type="GO" id="GO:0004571">
    <property type="term" value="F:mannosyl-oligosaccharide 1,2-alpha-mannosidase activity"/>
    <property type="evidence" value="ECO:0007669"/>
    <property type="project" value="UniProtKB-EC"/>
</dbReference>
<comment type="catalytic activity">
    <reaction evidence="9">
        <text>N(4)-(alpha-D-Man-(1-&gt;2)-alpha-D-Man-(1-&gt;2)-alpha-D-Man-(1-&gt;3)-[alpha-D-Man-(1-&gt;3)-[alpha-D-Man-(1-&gt;2)-alpha-D-Man-(1-&gt;6)]-alpha-D-Man-(1-&gt;6)]-beta-D-Man-(1-&gt;4)-beta-D-GlcNAc-(1-&gt;4)-beta-D-GlcNAc)-L-asparaginyl-[protein] (N-glucan mannose isomer 8A1,2,3B1,3) + 3 H2O = N(4)-(alpha-D-Man-(1-&gt;3)-[alpha-D-Man-(1-&gt;3)-[alpha-D-Man-(1-&gt;6)]-alpha-D-Man-(1-&gt;6)]-beta-D-Man-(1-&gt;4)-beta-D-GlcNAc-(1-&gt;4)-beta-D-GlcNAc)-L-asparaginyl-[protein] (N-glucan mannose isomer 5A1,2) + 3 beta-D-mannose</text>
        <dbReference type="Rhea" id="RHEA:56028"/>
        <dbReference type="Rhea" id="RHEA-COMP:14358"/>
        <dbReference type="Rhea" id="RHEA-COMP:14367"/>
        <dbReference type="ChEBI" id="CHEBI:15377"/>
        <dbReference type="ChEBI" id="CHEBI:28563"/>
        <dbReference type="ChEBI" id="CHEBI:59087"/>
        <dbReference type="ChEBI" id="CHEBI:60628"/>
        <dbReference type="EC" id="3.2.1.113"/>
    </reaction>
</comment>
<accession>A0A067MCA4</accession>
<comment type="similarity">
    <text evidence="3 13">Belongs to the glycosyl hydrolase 47 family.</text>
</comment>
<protein>
    <recommendedName>
        <fullName evidence="13">alpha-1,2-Mannosidase</fullName>
        <ecNumber evidence="13">3.2.1.-</ecNumber>
    </recommendedName>
</protein>
<keyword evidence="5 13" id="KW-0378">Hydrolase</keyword>
<evidence type="ECO:0000256" key="14">
    <source>
        <dbReference type="SAM" id="SignalP"/>
    </source>
</evidence>
<feature type="binding site" evidence="11">
    <location>
        <position position="460"/>
    </location>
    <ligand>
        <name>Ca(2+)</name>
        <dbReference type="ChEBI" id="CHEBI:29108"/>
    </ligand>
</feature>
<dbReference type="GO" id="GO:0005783">
    <property type="term" value="C:endoplasmic reticulum"/>
    <property type="evidence" value="ECO:0007669"/>
    <property type="project" value="TreeGrafter"/>
</dbReference>
<evidence type="ECO:0000256" key="1">
    <source>
        <dbReference type="ARBA" id="ARBA00001913"/>
    </source>
</evidence>
<evidence type="ECO:0000256" key="12">
    <source>
        <dbReference type="PIRSR" id="PIRSR601382-3"/>
    </source>
</evidence>
<evidence type="ECO:0000256" key="2">
    <source>
        <dbReference type="ARBA" id="ARBA00004922"/>
    </source>
</evidence>
<evidence type="ECO:0000256" key="9">
    <source>
        <dbReference type="ARBA" id="ARBA00047669"/>
    </source>
</evidence>
<dbReference type="InParanoid" id="A0A067MCA4"/>
<evidence type="ECO:0000256" key="13">
    <source>
        <dbReference type="RuleBase" id="RU361193"/>
    </source>
</evidence>
<dbReference type="GO" id="GO:0036503">
    <property type="term" value="P:ERAD pathway"/>
    <property type="evidence" value="ECO:0007669"/>
    <property type="project" value="UniProtKB-ARBA"/>
</dbReference>
<feature type="disulfide bond" evidence="12">
    <location>
        <begin position="282"/>
        <end position="311"/>
    </location>
</feature>
<comment type="pathway">
    <text evidence="2">Protein modification; protein glycosylation.</text>
</comment>
<keyword evidence="7" id="KW-0325">Glycoprotein</keyword>
<dbReference type="PANTHER" id="PTHR11742:SF101">
    <property type="entry name" value="MANNOSYL-OLIGOSACCHARIDE ALPHA-1,2-MANNOSIDASE 1B"/>
    <property type="match status" value="1"/>
</dbReference>
<dbReference type="Proteomes" id="UP000027195">
    <property type="component" value="Unassembled WGS sequence"/>
</dbReference>
<evidence type="ECO:0000256" key="11">
    <source>
        <dbReference type="PIRSR" id="PIRSR601382-2"/>
    </source>
</evidence>
<dbReference type="PANTHER" id="PTHR11742">
    <property type="entry name" value="MANNOSYL-OLIGOSACCHARIDE ALPHA-1,2-MANNOSIDASE-RELATED"/>
    <property type="match status" value="1"/>
</dbReference>
<evidence type="ECO:0000256" key="6">
    <source>
        <dbReference type="ARBA" id="ARBA00023157"/>
    </source>
</evidence>
<dbReference type="Pfam" id="PF01532">
    <property type="entry name" value="Glyco_hydro_47"/>
    <property type="match status" value="2"/>
</dbReference>
<dbReference type="InterPro" id="IPR036026">
    <property type="entry name" value="Seven-hairpin_glycosidases"/>
</dbReference>
<dbReference type="OrthoDB" id="8118055at2759"/>
<dbReference type="InterPro" id="IPR050749">
    <property type="entry name" value="Glycosyl_Hydrolase_47"/>
</dbReference>
<dbReference type="InterPro" id="IPR001382">
    <property type="entry name" value="Glyco_hydro_47"/>
</dbReference>
<evidence type="ECO:0000256" key="5">
    <source>
        <dbReference type="ARBA" id="ARBA00022801"/>
    </source>
</evidence>
<feature type="chain" id="PRO_5001645449" description="alpha-1,2-Mannosidase" evidence="14">
    <location>
        <begin position="21"/>
        <end position="493"/>
    </location>
</feature>